<dbReference type="Pfam" id="PF16179">
    <property type="entry name" value="RHD_dimer"/>
    <property type="match status" value="1"/>
</dbReference>
<evidence type="ECO:0000313" key="9">
    <source>
        <dbReference type="EMBL" id="KAK2555979.1"/>
    </source>
</evidence>
<dbReference type="GO" id="GO:0000978">
    <property type="term" value="F:RNA polymerase II cis-regulatory region sequence-specific DNA binding"/>
    <property type="evidence" value="ECO:0007669"/>
    <property type="project" value="TreeGrafter"/>
</dbReference>
<evidence type="ECO:0000256" key="4">
    <source>
        <dbReference type="ARBA" id="ARBA00023125"/>
    </source>
</evidence>
<evidence type="ECO:0000256" key="1">
    <source>
        <dbReference type="ARBA" id="ARBA00004123"/>
    </source>
</evidence>
<proteinExistence type="predicted"/>
<keyword evidence="4" id="KW-0238">DNA-binding</keyword>
<dbReference type="Proteomes" id="UP001249851">
    <property type="component" value="Unassembled WGS sequence"/>
</dbReference>
<dbReference type="InterPro" id="IPR014756">
    <property type="entry name" value="Ig_E-set"/>
</dbReference>
<keyword evidence="5" id="KW-0804">Transcription</keyword>
<feature type="compositionally biased region" description="Acidic residues" evidence="7">
    <location>
        <begin position="120"/>
        <end position="129"/>
    </location>
</feature>
<evidence type="ECO:0000256" key="7">
    <source>
        <dbReference type="SAM" id="MobiDB-lite"/>
    </source>
</evidence>
<dbReference type="PANTHER" id="PTHR12533">
    <property type="entry name" value="NFAT"/>
    <property type="match status" value="1"/>
</dbReference>
<dbReference type="InterPro" id="IPR032397">
    <property type="entry name" value="RHD_dimer"/>
</dbReference>
<feature type="region of interest" description="Disordered" evidence="7">
    <location>
        <begin position="88"/>
        <end position="177"/>
    </location>
</feature>
<reference evidence="9" key="1">
    <citation type="journal article" date="2023" name="G3 (Bethesda)">
        <title>Whole genome assembly and annotation of the endangered Caribbean coral Acropora cervicornis.</title>
        <authorList>
            <person name="Selwyn J.D."/>
            <person name="Vollmer S.V."/>
        </authorList>
    </citation>
    <scope>NUCLEOTIDE SEQUENCE</scope>
    <source>
        <strain evidence="9">K2</strain>
    </source>
</reference>
<feature type="compositionally biased region" description="Polar residues" evidence="7">
    <location>
        <begin position="269"/>
        <end position="281"/>
    </location>
</feature>
<evidence type="ECO:0000259" key="8">
    <source>
        <dbReference type="PROSITE" id="PS50254"/>
    </source>
</evidence>
<accession>A0AAD9UZR4</accession>
<gene>
    <name evidence="9" type="ORF">P5673_021967</name>
</gene>
<comment type="subcellular location">
    <subcellularLocation>
        <location evidence="1">Nucleus</location>
    </subcellularLocation>
</comment>
<dbReference type="Pfam" id="PF00554">
    <property type="entry name" value="RHD_DNA_bind"/>
    <property type="match status" value="1"/>
</dbReference>
<comment type="caution">
    <text evidence="9">The sequence shown here is derived from an EMBL/GenBank/DDBJ whole genome shotgun (WGS) entry which is preliminary data.</text>
</comment>
<dbReference type="GO" id="GO:0005667">
    <property type="term" value="C:transcription regulator complex"/>
    <property type="evidence" value="ECO:0007669"/>
    <property type="project" value="TreeGrafter"/>
</dbReference>
<feature type="region of interest" description="Disordered" evidence="7">
    <location>
        <begin position="269"/>
        <end position="292"/>
    </location>
</feature>
<sequence length="672" mass="72950">MICETTWALMKQLDEADGTSPRSQFISPTDHFAPVTQDKEMNMFINPSPPGEFVPTMGEVADFSMDIPFPVIDVPSLGFPNLEEACQSRLDSDISDSCPASPSPASSPSPLCNSSSSESGIEDGSDMEEASTFAGAPTGGIMLKNENPLSPLNSLNEALESGNGRKRNRRNSCKQTSHVSSVLAELNKLLVQTSMSATSTSMGTSLPLQSHPVVTGLDPLACIQTTATTTKASLSCPMSVQATGQVDAFVQSVPISSSSQMVGSVTSVKMSTSPPVASQSKTRSKQARNSRKLDEPKIVIVEEPEENYRARYESEGCRGPIHGSQENTFPTVKVTGYSDAIWITVHLTTSGGIPHYHSIHGPGSTKVPCKETTLEGGVPAVQVMVGPDSNMTAVLDSLSIRRLRNWEGDRELRKRGIDPRTWKKERKEARLLFQAEIPEQEGRPATKLLCKSKVFQCSSSGPPGNPEIWWASISEGSANGGFKVRFFSVNASGAVFECLPYFASPETWESFAEVDKSKSHQGAAVVLTPAYCDTQITSPVTVNVEVVFGNGRDSKSSEPIEFTYKPSPKLQVQEVEMLPNLPAPADTFLPMEMFNSIGDIVMNKDWQALCVLLGELYQNGELSSQHLKDLCEYIKRRDTLLLQAFRSSKTAGTSEQLQANFKQYLSGMLCNL</sequence>
<organism evidence="9 10">
    <name type="scientific">Acropora cervicornis</name>
    <name type="common">Staghorn coral</name>
    <dbReference type="NCBI Taxonomy" id="6130"/>
    <lineage>
        <taxon>Eukaryota</taxon>
        <taxon>Metazoa</taxon>
        <taxon>Cnidaria</taxon>
        <taxon>Anthozoa</taxon>
        <taxon>Hexacorallia</taxon>
        <taxon>Scleractinia</taxon>
        <taxon>Astrocoeniina</taxon>
        <taxon>Acroporidae</taxon>
        <taxon>Acropora</taxon>
    </lineage>
</organism>
<dbReference type="InterPro" id="IPR008366">
    <property type="entry name" value="NFAT"/>
</dbReference>
<dbReference type="PROSITE" id="PS50254">
    <property type="entry name" value="REL_2"/>
    <property type="match status" value="1"/>
</dbReference>
<evidence type="ECO:0000256" key="3">
    <source>
        <dbReference type="ARBA" id="ARBA00023015"/>
    </source>
</evidence>
<dbReference type="InterPro" id="IPR008967">
    <property type="entry name" value="p53-like_TF_DNA-bd_sf"/>
</dbReference>
<dbReference type="GO" id="GO:0005634">
    <property type="term" value="C:nucleus"/>
    <property type="evidence" value="ECO:0007669"/>
    <property type="project" value="UniProtKB-SubCell"/>
</dbReference>
<dbReference type="GO" id="GO:0000981">
    <property type="term" value="F:DNA-binding transcription factor activity, RNA polymerase II-specific"/>
    <property type="evidence" value="ECO:0007669"/>
    <property type="project" value="TreeGrafter"/>
</dbReference>
<dbReference type="InterPro" id="IPR037059">
    <property type="entry name" value="RHD_DNA_bind_dom_sf"/>
</dbReference>
<feature type="compositionally biased region" description="Low complexity" evidence="7">
    <location>
        <begin position="145"/>
        <end position="162"/>
    </location>
</feature>
<dbReference type="AlphaFoldDB" id="A0AAD9UZR4"/>
<reference evidence="9" key="2">
    <citation type="journal article" date="2023" name="Science">
        <title>Genomic signatures of disease resistance in endangered staghorn corals.</title>
        <authorList>
            <person name="Vollmer S.V."/>
            <person name="Selwyn J.D."/>
            <person name="Despard B.A."/>
            <person name="Roesel C.L."/>
        </authorList>
    </citation>
    <scope>NUCLEOTIDE SEQUENCE</scope>
    <source>
        <strain evidence="9">K2</strain>
    </source>
</reference>
<dbReference type="EMBL" id="JARQWQ010000058">
    <property type="protein sequence ID" value="KAK2555979.1"/>
    <property type="molecule type" value="Genomic_DNA"/>
</dbReference>
<keyword evidence="2" id="KW-0597">Phosphoprotein</keyword>
<keyword evidence="6" id="KW-0539">Nucleus</keyword>
<keyword evidence="10" id="KW-1185">Reference proteome</keyword>
<evidence type="ECO:0000313" key="10">
    <source>
        <dbReference type="Proteomes" id="UP001249851"/>
    </source>
</evidence>
<dbReference type="InterPro" id="IPR011539">
    <property type="entry name" value="RHD_DNA_bind_dom"/>
</dbReference>
<dbReference type="Gene3D" id="2.60.40.10">
    <property type="entry name" value="Immunoglobulins"/>
    <property type="match status" value="1"/>
</dbReference>
<name>A0AAD9UZR4_ACRCE</name>
<evidence type="ECO:0000256" key="2">
    <source>
        <dbReference type="ARBA" id="ARBA00022553"/>
    </source>
</evidence>
<dbReference type="SUPFAM" id="SSF81296">
    <property type="entry name" value="E set domains"/>
    <property type="match status" value="1"/>
</dbReference>
<feature type="compositionally biased region" description="Low complexity" evidence="7">
    <location>
        <begin position="108"/>
        <end position="119"/>
    </location>
</feature>
<protein>
    <submittedName>
        <fullName evidence="9">Nuclear factor of activated T-cells 5</fullName>
    </submittedName>
</protein>
<dbReference type="InterPro" id="IPR013783">
    <property type="entry name" value="Ig-like_fold"/>
</dbReference>
<dbReference type="SUPFAM" id="SSF49417">
    <property type="entry name" value="p53-like transcription factors"/>
    <property type="match status" value="1"/>
</dbReference>
<dbReference type="PANTHER" id="PTHR12533:SF7">
    <property type="entry name" value="NFAT NUCLEAR FACTOR, ISOFORM B"/>
    <property type="match status" value="1"/>
</dbReference>
<keyword evidence="3" id="KW-0805">Transcription regulation</keyword>
<evidence type="ECO:0000256" key="5">
    <source>
        <dbReference type="ARBA" id="ARBA00023163"/>
    </source>
</evidence>
<dbReference type="Gene3D" id="2.60.40.340">
    <property type="entry name" value="Rel homology domain (RHD), DNA-binding domain"/>
    <property type="match status" value="1"/>
</dbReference>
<evidence type="ECO:0000256" key="6">
    <source>
        <dbReference type="ARBA" id="ARBA00023242"/>
    </source>
</evidence>
<feature type="domain" description="RHD" evidence="8">
    <location>
        <begin position="293"/>
        <end position="417"/>
    </location>
</feature>